<evidence type="ECO:0000259" key="9">
    <source>
        <dbReference type="Pfam" id="PF15711"/>
    </source>
</evidence>
<keyword evidence="6" id="KW-1015">Disulfide bond</keyword>
<dbReference type="InterPro" id="IPR039220">
    <property type="entry name" value="FAM3"/>
</dbReference>
<organism evidence="10 11">
    <name type="scientific">Poecilia reticulata</name>
    <name type="common">Guppy</name>
    <name type="synonym">Acanthophacelus reticulatus</name>
    <dbReference type="NCBI Taxonomy" id="8081"/>
    <lineage>
        <taxon>Eukaryota</taxon>
        <taxon>Metazoa</taxon>
        <taxon>Chordata</taxon>
        <taxon>Craniata</taxon>
        <taxon>Vertebrata</taxon>
        <taxon>Euteleostomi</taxon>
        <taxon>Actinopterygii</taxon>
        <taxon>Neopterygii</taxon>
        <taxon>Teleostei</taxon>
        <taxon>Neoteleostei</taxon>
        <taxon>Acanthomorphata</taxon>
        <taxon>Ovalentaria</taxon>
        <taxon>Atherinomorphae</taxon>
        <taxon>Cyprinodontiformes</taxon>
        <taxon>Poeciliidae</taxon>
        <taxon>Poeciliinae</taxon>
        <taxon>Poecilia</taxon>
    </lineage>
</organism>
<comment type="subcellular location">
    <subcellularLocation>
        <location evidence="1">Secreted</location>
    </subcellularLocation>
</comment>
<evidence type="ECO:0000256" key="1">
    <source>
        <dbReference type="ARBA" id="ARBA00004613"/>
    </source>
</evidence>
<keyword evidence="4 8" id="KW-0732">Signal</keyword>
<dbReference type="PROSITE" id="PS52031">
    <property type="entry name" value="GG_LECTIN"/>
    <property type="match status" value="1"/>
</dbReference>
<dbReference type="PANTHER" id="PTHR14592">
    <property type="entry name" value="UNCHARACTERIZED FAM3"/>
    <property type="match status" value="1"/>
</dbReference>
<keyword evidence="3" id="KW-0964">Secreted</keyword>
<accession>A0A3P9N5A6</accession>
<evidence type="ECO:0000313" key="10">
    <source>
        <dbReference type="Ensembl" id="ENSPREP00000004698.1"/>
    </source>
</evidence>
<evidence type="ECO:0000256" key="4">
    <source>
        <dbReference type="ARBA" id="ARBA00022729"/>
    </source>
</evidence>
<dbReference type="GeneTree" id="ENSGT00950000183004"/>
<dbReference type="STRING" id="8081.ENSPREP00000004698"/>
<dbReference type="AlphaFoldDB" id="A0A3P9N5A6"/>
<name>A0A3P9N5A6_POERE</name>
<reference evidence="11" key="1">
    <citation type="submission" date="2013-11" db="EMBL/GenBank/DDBJ databases">
        <title>The genomic landscape of the Guanapo guppy.</title>
        <authorList>
            <person name="Kuenstner A."/>
            <person name="Dreyer C."/>
        </authorList>
    </citation>
    <scope>NUCLEOTIDE SEQUENCE</scope>
    <source>
        <strain evidence="11">Guanapo</strain>
    </source>
</reference>
<dbReference type="Proteomes" id="UP000242638">
    <property type="component" value="Unassembled WGS sequence"/>
</dbReference>
<dbReference type="Bgee" id="ENSPREG00000003296">
    <property type="expression patterns" value="Expressed in caudal fin and 1 other cell type or tissue"/>
</dbReference>
<dbReference type="GO" id="GO:0030246">
    <property type="term" value="F:carbohydrate binding"/>
    <property type="evidence" value="ECO:0007669"/>
    <property type="project" value="UniProtKB-UniRule"/>
</dbReference>
<dbReference type="GO" id="GO:0005576">
    <property type="term" value="C:extracellular region"/>
    <property type="evidence" value="ECO:0007669"/>
    <property type="project" value="UniProtKB-SubCell"/>
</dbReference>
<keyword evidence="11" id="KW-1185">Reference proteome</keyword>
<dbReference type="Ensembl" id="ENSPRET00000004761.1">
    <property type="protein sequence ID" value="ENSPREP00000004698.1"/>
    <property type="gene ID" value="ENSPREG00000003296.1"/>
</dbReference>
<evidence type="ECO:0000256" key="3">
    <source>
        <dbReference type="ARBA" id="ARBA00022525"/>
    </source>
</evidence>
<evidence type="ECO:0000256" key="2">
    <source>
        <dbReference type="ARBA" id="ARBA00010905"/>
    </source>
</evidence>
<protein>
    <submittedName>
        <fullName evidence="10">FAM3 metabolism regulating signaling molecule D</fullName>
    </submittedName>
</protein>
<evidence type="ECO:0000313" key="11">
    <source>
        <dbReference type="Proteomes" id="UP000242638"/>
    </source>
</evidence>
<proteinExistence type="inferred from homology"/>
<evidence type="ECO:0000256" key="8">
    <source>
        <dbReference type="SAM" id="SignalP"/>
    </source>
</evidence>
<keyword evidence="5 7" id="KW-0430">Lectin</keyword>
<reference evidence="10" key="3">
    <citation type="submission" date="2025-09" db="UniProtKB">
        <authorList>
            <consortium name="Ensembl"/>
        </authorList>
    </citation>
    <scope>IDENTIFICATION</scope>
    <source>
        <strain evidence="10">Guanapo</strain>
    </source>
</reference>
<evidence type="ECO:0000256" key="7">
    <source>
        <dbReference type="PROSITE-ProRule" id="PRU01375"/>
    </source>
</evidence>
<comment type="similarity">
    <text evidence="2">Belongs to the FAM3 family.</text>
</comment>
<dbReference type="Pfam" id="PF15711">
    <property type="entry name" value="ILEI"/>
    <property type="match status" value="1"/>
</dbReference>
<evidence type="ECO:0000256" key="6">
    <source>
        <dbReference type="ARBA" id="ARBA00023157"/>
    </source>
</evidence>
<feature type="signal peptide" evidence="8">
    <location>
        <begin position="1"/>
        <end position="26"/>
    </location>
</feature>
<reference evidence="10" key="2">
    <citation type="submission" date="2025-08" db="UniProtKB">
        <authorList>
            <consortium name="Ensembl"/>
        </authorList>
    </citation>
    <scope>IDENTIFICATION</scope>
    <source>
        <strain evidence="10">Guanapo</strain>
    </source>
</reference>
<evidence type="ECO:0000256" key="5">
    <source>
        <dbReference type="ARBA" id="ARBA00022734"/>
    </source>
</evidence>
<sequence>MKDRTILTLTAVIVLLLIFFLTSFDAQEKAQNVLGFNKIHTTFTTGTAKVVPKCSLSAVCPSDHFAFKIRSGAANVVGPKICFDGKNIMSHIMNNVGPGLNIVVVNGENGVVEKFGYLNMISGNSADILAYLNEIKPGMIVLVASFDDAAPKMTDEIRQMFVEMGSTLIGSVKRRDNWVFAGRTGIKIKSFFEQVSGPCLCHFICCICARKDFENMQKSKAEYIKQVFFFFLFPPLLAS</sequence>
<feature type="chain" id="PRO_5018195905" evidence="8">
    <location>
        <begin position="27"/>
        <end position="239"/>
    </location>
</feature>
<dbReference type="InterPro" id="IPR039477">
    <property type="entry name" value="ILEI/PANDER_dom"/>
</dbReference>
<feature type="domain" description="ILEI/PANDER" evidence="9">
    <location>
        <begin position="99"/>
        <end position="185"/>
    </location>
</feature>